<organism evidence="1 2">
    <name type="scientific">Cloeon dipterum</name>
    <dbReference type="NCBI Taxonomy" id="197152"/>
    <lineage>
        <taxon>Eukaryota</taxon>
        <taxon>Metazoa</taxon>
        <taxon>Ecdysozoa</taxon>
        <taxon>Arthropoda</taxon>
        <taxon>Hexapoda</taxon>
        <taxon>Insecta</taxon>
        <taxon>Pterygota</taxon>
        <taxon>Palaeoptera</taxon>
        <taxon>Ephemeroptera</taxon>
        <taxon>Pisciforma</taxon>
        <taxon>Baetidae</taxon>
        <taxon>Cloeon</taxon>
    </lineage>
</organism>
<keyword evidence="2" id="KW-1185">Reference proteome</keyword>
<dbReference type="Proteomes" id="UP000494165">
    <property type="component" value="Unassembled WGS sequence"/>
</dbReference>
<evidence type="ECO:0000313" key="2">
    <source>
        <dbReference type="Proteomes" id="UP000494165"/>
    </source>
</evidence>
<comment type="caution">
    <text evidence="1">The sequence shown here is derived from an EMBL/GenBank/DDBJ whole genome shotgun (WGS) entry which is preliminary data.</text>
</comment>
<dbReference type="AlphaFoldDB" id="A0A8S1C9W9"/>
<protein>
    <submittedName>
        <fullName evidence="1">Uncharacterized protein</fullName>
    </submittedName>
</protein>
<accession>A0A8S1C9W9</accession>
<reference evidence="1 2" key="1">
    <citation type="submission" date="2020-04" db="EMBL/GenBank/DDBJ databases">
        <authorList>
            <person name="Alioto T."/>
            <person name="Alioto T."/>
            <person name="Gomez Garrido J."/>
        </authorList>
    </citation>
    <scope>NUCLEOTIDE SEQUENCE [LARGE SCALE GENOMIC DNA]</scope>
</reference>
<sequence length="68" mass="7330">QPASPSLLSAGNSPLQHSRKRFLDFPVPKKITSQGGSMRRRTRLLLLVWVALFSGAAPSSAKVSRKAA</sequence>
<name>A0A8S1C9W9_9INSE</name>
<proteinExistence type="predicted"/>
<gene>
    <name evidence="1" type="ORF">CLODIP_2_CD12484</name>
</gene>
<dbReference type="EMBL" id="CADEPI010000018">
    <property type="protein sequence ID" value="CAB3364834.1"/>
    <property type="molecule type" value="Genomic_DNA"/>
</dbReference>
<evidence type="ECO:0000313" key="1">
    <source>
        <dbReference type="EMBL" id="CAB3364834.1"/>
    </source>
</evidence>
<feature type="non-terminal residue" evidence="1">
    <location>
        <position position="1"/>
    </location>
</feature>